<feature type="domain" description="HTH tetR-type" evidence="3">
    <location>
        <begin position="14"/>
        <end position="74"/>
    </location>
</feature>
<evidence type="ECO:0000259" key="3">
    <source>
        <dbReference type="PROSITE" id="PS50977"/>
    </source>
</evidence>
<dbReference type="InterPro" id="IPR050109">
    <property type="entry name" value="HTH-type_TetR-like_transc_reg"/>
</dbReference>
<dbReference type="SUPFAM" id="SSF48498">
    <property type="entry name" value="Tetracyclin repressor-like, C-terminal domain"/>
    <property type="match status" value="1"/>
</dbReference>
<feature type="DNA-binding region" description="H-T-H motif" evidence="2">
    <location>
        <begin position="37"/>
        <end position="56"/>
    </location>
</feature>
<dbReference type="InterPro" id="IPR001647">
    <property type="entry name" value="HTH_TetR"/>
</dbReference>
<protein>
    <submittedName>
        <fullName evidence="4">TetR/AcrR family transcriptional regulator</fullName>
    </submittedName>
</protein>
<evidence type="ECO:0000313" key="5">
    <source>
        <dbReference type="Proteomes" id="UP001058860"/>
    </source>
</evidence>
<accession>A0ABY5PGS8</accession>
<proteinExistence type="predicted"/>
<keyword evidence="1 2" id="KW-0238">DNA-binding</keyword>
<dbReference type="SUPFAM" id="SSF46689">
    <property type="entry name" value="Homeodomain-like"/>
    <property type="match status" value="1"/>
</dbReference>
<sequence>MAEQTPTRQRMTAAERREQLLDVTRDLVVEQGFGAVSMEAVARRAGITRPVVYGHFPELGALLDAMLERESSRALGQLAEVLPTTEGGDGSLRERLGQAMEAYLLAVEASPVTWRLALMPPDGAPELLRARIEEGRAAVVAVLAEVVRTAGISDGLSSPDPELTGRMLSAASDEASRLLLTDPERYPVSRLMEHTHWLLAQLLP</sequence>
<evidence type="ECO:0000256" key="2">
    <source>
        <dbReference type="PROSITE-ProRule" id="PRU00335"/>
    </source>
</evidence>
<dbReference type="InterPro" id="IPR009057">
    <property type="entry name" value="Homeodomain-like_sf"/>
</dbReference>
<dbReference type="Proteomes" id="UP001058860">
    <property type="component" value="Chromosome"/>
</dbReference>
<dbReference type="Gene3D" id="1.10.357.10">
    <property type="entry name" value="Tetracycline Repressor, domain 2"/>
    <property type="match status" value="1"/>
</dbReference>
<dbReference type="RefSeq" id="WP_353864203.1">
    <property type="nucleotide sequence ID" value="NZ_CP088295.1"/>
</dbReference>
<dbReference type="EMBL" id="CP088295">
    <property type="protein sequence ID" value="UUY03700.1"/>
    <property type="molecule type" value="Genomic_DNA"/>
</dbReference>
<keyword evidence="5" id="KW-1185">Reference proteome</keyword>
<dbReference type="PRINTS" id="PR00455">
    <property type="entry name" value="HTHTETR"/>
</dbReference>
<dbReference type="PANTHER" id="PTHR30055:SF226">
    <property type="entry name" value="HTH-TYPE TRANSCRIPTIONAL REGULATOR PKSA"/>
    <property type="match status" value="1"/>
</dbReference>
<organism evidence="4 5">
    <name type="scientific">Svornostia abyssi</name>
    <dbReference type="NCBI Taxonomy" id="2898438"/>
    <lineage>
        <taxon>Bacteria</taxon>
        <taxon>Bacillati</taxon>
        <taxon>Actinomycetota</taxon>
        <taxon>Thermoleophilia</taxon>
        <taxon>Solirubrobacterales</taxon>
        <taxon>Baekduiaceae</taxon>
        <taxon>Svornostia</taxon>
    </lineage>
</organism>
<evidence type="ECO:0000256" key="1">
    <source>
        <dbReference type="ARBA" id="ARBA00023125"/>
    </source>
</evidence>
<name>A0ABY5PGS8_9ACTN</name>
<dbReference type="PANTHER" id="PTHR30055">
    <property type="entry name" value="HTH-TYPE TRANSCRIPTIONAL REGULATOR RUTR"/>
    <property type="match status" value="1"/>
</dbReference>
<dbReference type="PROSITE" id="PS50977">
    <property type="entry name" value="HTH_TETR_2"/>
    <property type="match status" value="1"/>
</dbReference>
<dbReference type="Pfam" id="PF00440">
    <property type="entry name" value="TetR_N"/>
    <property type="match status" value="1"/>
</dbReference>
<gene>
    <name evidence="4" type="ORF">LRS13_24050</name>
</gene>
<evidence type="ECO:0000313" key="4">
    <source>
        <dbReference type="EMBL" id="UUY03700.1"/>
    </source>
</evidence>
<reference evidence="5" key="1">
    <citation type="submission" date="2021-11" db="EMBL/GenBank/DDBJ databases">
        <title>Cultivation dependent microbiological survey of springs from the worlds oldest radium mine currently devoted to the extraction of radon-saturated water.</title>
        <authorList>
            <person name="Kapinusova G."/>
            <person name="Smrhova T."/>
            <person name="Strejcek M."/>
            <person name="Suman J."/>
            <person name="Jani K."/>
            <person name="Pajer P."/>
            <person name="Uhlik O."/>
        </authorList>
    </citation>
    <scope>NUCLEOTIDE SEQUENCE [LARGE SCALE GENOMIC DNA]</scope>
    <source>
        <strain evidence="5">J379</strain>
    </source>
</reference>
<dbReference type="InterPro" id="IPR036271">
    <property type="entry name" value="Tet_transcr_reg_TetR-rel_C_sf"/>
</dbReference>